<dbReference type="OrthoDB" id="9800680at2"/>
<dbReference type="RefSeq" id="WP_146799055.1">
    <property type="nucleotide sequence ID" value="NZ_VOLP01000009.1"/>
</dbReference>
<dbReference type="Gene3D" id="2.60.120.10">
    <property type="entry name" value="Jelly Rolls"/>
    <property type="match status" value="1"/>
</dbReference>
<accession>A0A5C6QJ07</accession>
<proteinExistence type="predicted"/>
<keyword evidence="3" id="KW-1185">Reference proteome</keyword>
<evidence type="ECO:0000313" key="4">
    <source>
        <dbReference type="Proteomes" id="UP000321917"/>
    </source>
</evidence>
<comment type="caution">
    <text evidence="2">The sequence shown here is derived from an EMBL/GenBank/DDBJ whole genome shotgun (WGS) entry which is preliminary data.</text>
</comment>
<dbReference type="InterPro" id="IPR011051">
    <property type="entry name" value="RmlC_Cupin_sf"/>
</dbReference>
<evidence type="ECO:0000313" key="1">
    <source>
        <dbReference type="EMBL" id="TWX60826.1"/>
    </source>
</evidence>
<dbReference type="SUPFAM" id="SSF51182">
    <property type="entry name" value="RmlC-like cupins"/>
    <property type="match status" value="1"/>
</dbReference>
<sequence>MIDGVIVTPLKRIFNEKGDILHALKYSEESFSHFGEAYFSTVNMDDVKGWKKHSEMILNLIVPTGAIKFVIYDDRDLSASKGIFQEVVISPENYVRLTIPSKVWLAFQGVGDGVNMLLNIASIEHDPTESVNYDLDEFDYTWD</sequence>
<evidence type="ECO:0000313" key="2">
    <source>
        <dbReference type="EMBL" id="TWX69156.1"/>
    </source>
</evidence>
<dbReference type="EMBL" id="VOLR01000008">
    <property type="protein sequence ID" value="TWX60826.1"/>
    <property type="molecule type" value="Genomic_DNA"/>
</dbReference>
<protein>
    <submittedName>
        <fullName evidence="2">dTDP-4-dehydrorhamnose 3,5-epimerase</fullName>
    </submittedName>
</protein>
<reference evidence="2 4" key="1">
    <citation type="submission" date="2019-07" db="EMBL/GenBank/DDBJ databases">
        <title>Genomes of sea-ice associated Colwellia species.</title>
        <authorList>
            <person name="Bowman J.P."/>
        </authorList>
    </citation>
    <scope>NUCLEOTIDE SEQUENCE [LARGE SCALE GENOMIC DNA]</scope>
    <source>
        <strain evidence="1 3">ACAM 607</strain>
        <strain evidence="2 4">IC036</strain>
    </source>
</reference>
<dbReference type="EMBL" id="VOLQ01000008">
    <property type="protein sequence ID" value="TWX69156.1"/>
    <property type="molecule type" value="Genomic_DNA"/>
</dbReference>
<dbReference type="AlphaFoldDB" id="A0A5C6QJ07"/>
<name>A0A5C6QJ07_9GAMM</name>
<dbReference type="Proteomes" id="UP000321917">
    <property type="component" value="Unassembled WGS sequence"/>
</dbReference>
<dbReference type="Proteomes" id="UP000321525">
    <property type="component" value="Unassembled WGS sequence"/>
</dbReference>
<evidence type="ECO:0000313" key="3">
    <source>
        <dbReference type="Proteomes" id="UP000321525"/>
    </source>
</evidence>
<organism evidence="2 4">
    <name type="scientific">Colwellia hornerae</name>
    <dbReference type="NCBI Taxonomy" id="89402"/>
    <lineage>
        <taxon>Bacteria</taxon>
        <taxon>Pseudomonadati</taxon>
        <taxon>Pseudomonadota</taxon>
        <taxon>Gammaproteobacteria</taxon>
        <taxon>Alteromonadales</taxon>
        <taxon>Colwelliaceae</taxon>
        <taxon>Colwellia</taxon>
    </lineage>
</organism>
<gene>
    <name evidence="1" type="ORF">ESZ26_07110</name>
    <name evidence="2" type="ORF">ESZ27_05870</name>
</gene>
<dbReference type="InterPro" id="IPR014710">
    <property type="entry name" value="RmlC-like_jellyroll"/>
</dbReference>